<reference evidence="1" key="1">
    <citation type="submission" date="2020-04" db="EMBL/GenBank/DDBJ databases">
        <authorList>
            <person name="Chiriac C."/>
            <person name="Salcher M."/>
            <person name="Ghai R."/>
            <person name="Kavagutti S V."/>
        </authorList>
    </citation>
    <scope>NUCLEOTIDE SEQUENCE</scope>
</reference>
<gene>
    <name evidence="1" type="ORF">UFOVP452_39</name>
</gene>
<sequence length="156" mass="16078">MTTLILAGEVIVAAVAGAVTFDAANSTWITPDGRFPAAAGITGTANVNSLPADFAPHLYVWRDAALDRLPDPDPPPAPVPAEVTNFQARAALLAADLFETVDAAIRGGGDPLAVQAWDYANVITRRGALVTAMAGQLGLTDGQLDDLFRAAAVIEA</sequence>
<name>A0A6J5MGB5_9CAUD</name>
<dbReference type="EMBL" id="LR796413">
    <property type="protein sequence ID" value="CAB4142789.1"/>
    <property type="molecule type" value="Genomic_DNA"/>
</dbReference>
<evidence type="ECO:0000313" key="1">
    <source>
        <dbReference type="EMBL" id="CAB4142789.1"/>
    </source>
</evidence>
<accession>A0A6J5MGB5</accession>
<proteinExistence type="predicted"/>
<organism evidence="1">
    <name type="scientific">uncultured Caudovirales phage</name>
    <dbReference type="NCBI Taxonomy" id="2100421"/>
    <lineage>
        <taxon>Viruses</taxon>
        <taxon>Duplodnaviria</taxon>
        <taxon>Heunggongvirae</taxon>
        <taxon>Uroviricota</taxon>
        <taxon>Caudoviricetes</taxon>
        <taxon>Peduoviridae</taxon>
        <taxon>Maltschvirus</taxon>
        <taxon>Maltschvirus maltsch</taxon>
    </lineage>
</organism>
<protein>
    <submittedName>
        <fullName evidence="1">Uncharacterized protein</fullName>
    </submittedName>
</protein>